<gene>
    <name evidence="1" type="ORF">HK414_08060</name>
</gene>
<name>A0ABX6P1I6_9BURK</name>
<reference evidence="1 2" key="1">
    <citation type="submission" date="2020-05" db="EMBL/GenBank/DDBJ databases">
        <title>Ramlibacter rhizophilus sp. nov., isolated from rhizosphere soil of national flower Mugunghwa from South Korea.</title>
        <authorList>
            <person name="Zheng-Fei Y."/>
            <person name="Huan T."/>
        </authorList>
    </citation>
    <scope>NUCLEOTIDE SEQUENCE [LARGE SCALE GENOMIC DNA]</scope>
    <source>
        <strain evidence="1 2">H242</strain>
    </source>
</reference>
<reference evidence="1 2" key="2">
    <citation type="submission" date="2020-05" db="EMBL/GenBank/DDBJ databases">
        <authorList>
            <person name="Khan S.A."/>
            <person name="Jeon C.O."/>
            <person name="Chun B.H."/>
        </authorList>
    </citation>
    <scope>NUCLEOTIDE SEQUENCE [LARGE SCALE GENOMIC DNA]</scope>
    <source>
        <strain evidence="1 2">H242</strain>
    </source>
</reference>
<accession>A0ABX6P1I6</accession>
<protein>
    <submittedName>
        <fullName evidence="1">Uncharacterized protein</fullName>
    </submittedName>
</protein>
<keyword evidence="2" id="KW-1185">Reference proteome</keyword>
<evidence type="ECO:0000313" key="2">
    <source>
        <dbReference type="Proteomes" id="UP000500826"/>
    </source>
</evidence>
<proteinExistence type="predicted"/>
<dbReference type="EMBL" id="CP053418">
    <property type="protein sequence ID" value="QJW83935.1"/>
    <property type="molecule type" value="Genomic_DNA"/>
</dbReference>
<organism evidence="1 2">
    <name type="scientific">Ramlibacter terrae</name>
    <dbReference type="NCBI Taxonomy" id="2732511"/>
    <lineage>
        <taxon>Bacteria</taxon>
        <taxon>Pseudomonadati</taxon>
        <taxon>Pseudomonadota</taxon>
        <taxon>Betaproteobacteria</taxon>
        <taxon>Burkholderiales</taxon>
        <taxon>Comamonadaceae</taxon>
        <taxon>Ramlibacter</taxon>
    </lineage>
</organism>
<evidence type="ECO:0000313" key="1">
    <source>
        <dbReference type="EMBL" id="QJW83935.1"/>
    </source>
</evidence>
<dbReference type="Proteomes" id="UP000500826">
    <property type="component" value="Chromosome"/>
</dbReference>
<sequence>MVPTGTKAVSRGFIGIGAGNIGKRIDFSKTNMEGVSVGMAINLAAQESSGTGSSIFKRGSSANASAAMEIVPPPKTLGVLQTHARSEVVGLAAAMPVPGQFATLRESGGYDTAKDPAMVALNIVGRLALGVAGNNSKKVEMTLEVDEAALQQQALKGITAVNAGVAAALQ</sequence>